<dbReference type="InterPro" id="IPR037523">
    <property type="entry name" value="VOC_core"/>
</dbReference>
<dbReference type="Gene3D" id="3.10.180.10">
    <property type="entry name" value="2,3-Dihydroxybiphenyl 1,2-Dioxygenase, domain 1"/>
    <property type="match status" value="1"/>
</dbReference>
<dbReference type="Proteomes" id="UP000184501">
    <property type="component" value="Unassembled WGS sequence"/>
</dbReference>
<dbReference type="CDD" id="cd07263">
    <property type="entry name" value="VOC_like"/>
    <property type="match status" value="1"/>
</dbReference>
<dbReference type="STRING" id="2017.SAMN05444320_10544"/>
<dbReference type="PANTHER" id="PTHR36437:SF2">
    <property type="entry name" value="GLYOXALASE_BLEOMYCIN RESISTANCE PROTEIN_DIOXYGENASE"/>
    <property type="match status" value="1"/>
</dbReference>
<reference evidence="2 3" key="1">
    <citation type="submission" date="2016-11" db="EMBL/GenBank/DDBJ databases">
        <authorList>
            <person name="Jaros S."/>
            <person name="Januszkiewicz K."/>
            <person name="Wedrychowicz H."/>
        </authorList>
    </citation>
    <scope>NUCLEOTIDE SEQUENCE [LARGE SCALE GENOMIC DNA]</scope>
    <source>
        <strain evidence="2 3">DSM 44523</strain>
    </source>
</reference>
<dbReference type="SUPFAM" id="SSF54593">
    <property type="entry name" value="Glyoxalase/Bleomycin resistance protein/Dihydroxybiphenyl dioxygenase"/>
    <property type="match status" value="1"/>
</dbReference>
<proteinExistence type="predicted"/>
<accession>A0A1M5EM49</accession>
<dbReference type="RefSeq" id="WP_327083457.1">
    <property type="nucleotide sequence ID" value="NZ_FQVN01000005.1"/>
</dbReference>
<evidence type="ECO:0000259" key="1">
    <source>
        <dbReference type="PROSITE" id="PS51819"/>
    </source>
</evidence>
<evidence type="ECO:0000313" key="3">
    <source>
        <dbReference type="Proteomes" id="UP000184501"/>
    </source>
</evidence>
<dbReference type="PANTHER" id="PTHR36437">
    <property type="entry name" value="GLYOXALASE/BLEOMYCIN RESISTANCE PROTEIN/DIOXYGENASE"/>
    <property type="match status" value="1"/>
</dbReference>
<feature type="domain" description="VOC" evidence="1">
    <location>
        <begin position="3"/>
        <end position="128"/>
    </location>
</feature>
<dbReference type="PROSITE" id="PS51819">
    <property type="entry name" value="VOC"/>
    <property type="match status" value="1"/>
</dbReference>
<organism evidence="2 3">
    <name type="scientific">Streptoalloteichus hindustanus</name>
    <dbReference type="NCBI Taxonomy" id="2017"/>
    <lineage>
        <taxon>Bacteria</taxon>
        <taxon>Bacillati</taxon>
        <taxon>Actinomycetota</taxon>
        <taxon>Actinomycetes</taxon>
        <taxon>Pseudonocardiales</taxon>
        <taxon>Pseudonocardiaceae</taxon>
        <taxon>Streptoalloteichus</taxon>
    </lineage>
</organism>
<keyword evidence="3" id="KW-1185">Reference proteome</keyword>
<dbReference type="AlphaFoldDB" id="A0A1M5EM49"/>
<dbReference type="GO" id="GO:0051213">
    <property type="term" value="F:dioxygenase activity"/>
    <property type="evidence" value="ECO:0007669"/>
    <property type="project" value="UniProtKB-KW"/>
</dbReference>
<keyword evidence="2" id="KW-0560">Oxidoreductase</keyword>
<keyword evidence="2" id="KW-0223">Dioxygenase</keyword>
<dbReference type="Pfam" id="PF00903">
    <property type="entry name" value="Glyoxalase"/>
    <property type="match status" value="1"/>
</dbReference>
<evidence type="ECO:0000313" key="2">
    <source>
        <dbReference type="EMBL" id="SHF80275.1"/>
    </source>
</evidence>
<dbReference type="InterPro" id="IPR004360">
    <property type="entry name" value="Glyas_Fos-R_dOase_dom"/>
</dbReference>
<dbReference type="EMBL" id="FQVN01000005">
    <property type="protein sequence ID" value="SHF80275.1"/>
    <property type="molecule type" value="Genomic_DNA"/>
</dbReference>
<dbReference type="InterPro" id="IPR029068">
    <property type="entry name" value="Glyas_Bleomycin-R_OHBP_Dase"/>
</dbReference>
<gene>
    <name evidence="2" type="ORF">SAMN05444320_10544</name>
</gene>
<protein>
    <submittedName>
        <fullName evidence="2">Catechol 2,3-dioxygenase</fullName>
    </submittedName>
</protein>
<sequence>MIRIAVTSLYVDDQDEALRFYTDVLGFVKKNDILAGDGRWLTVASPDGPEGVELLLEPNGNPVARSYQRAMFEAGVPATLFAVDDLPAEYERMRGLGAVFPVEPTREGLVLQAVLDDTCGNLVLLAQVD</sequence>
<name>A0A1M5EM49_STRHI</name>